<accession>A0A433SFE0</accession>
<dbReference type="InterPro" id="IPR010260">
    <property type="entry name" value="AlpA"/>
</dbReference>
<dbReference type="RefSeq" id="WP_126979489.1">
    <property type="nucleotide sequence ID" value="NZ_PQSP01000002.1"/>
</dbReference>
<keyword evidence="2" id="KW-1185">Reference proteome</keyword>
<dbReference type="InterPro" id="IPR052931">
    <property type="entry name" value="Prophage_regulatory_activator"/>
</dbReference>
<dbReference type="Proteomes" id="UP000286947">
    <property type="component" value="Unassembled WGS sequence"/>
</dbReference>
<proteinExistence type="predicted"/>
<dbReference type="EMBL" id="PQSP01000002">
    <property type="protein sequence ID" value="RUS67448.1"/>
    <property type="molecule type" value="Genomic_DNA"/>
</dbReference>
<dbReference type="Pfam" id="PF05930">
    <property type="entry name" value="Phage_AlpA"/>
    <property type="match status" value="1"/>
</dbReference>
<evidence type="ECO:0008006" key="3">
    <source>
        <dbReference type="Google" id="ProtNLM"/>
    </source>
</evidence>
<reference evidence="1 2" key="1">
    <citation type="submission" date="2018-01" db="EMBL/GenBank/DDBJ databases">
        <title>Saezia sanguinis gen. nov., sp. nov., in the order Burkholderiales isolated from human blood.</title>
        <authorList>
            <person name="Medina-Pascual M.J."/>
            <person name="Valdezate S."/>
            <person name="Monzon S."/>
            <person name="Cuesta I."/>
            <person name="Carrasco G."/>
            <person name="Villalon P."/>
            <person name="Saez-Nieto J.A."/>
        </authorList>
    </citation>
    <scope>NUCLEOTIDE SEQUENCE [LARGE SCALE GENOMIC DNA]</scope>
    <source>
        <strain evidence="1 2">CNM695-12</strain>
    </source>
</reference>
<comment type="caution">
    <text evidence="1">The sequence shown here is derived from an EMBL/GenBank/DDBJ whole genome shotgun (WGS) entry which is preliminary data.</text>
</comment>
<dbReference type="PANTHER" id="PTHR36154">
    <property type="entry name" value="DNA-BINDING TRANSCRIPTIONAL ACTIVATOR ALPA"/>
    <property type="match status" value="1"/>
</dbReference>
<name>A0A433SFE0_9BURK</name>
<dbReference type="AlphaFoldDB" id="A0A433SFE0"/>
<evidence type="ECO:0000313" key="1">
    <source>
        <dbReference type="EMBL" id="RUS67448.1"/>
    </source>
</evidence>
<gene>
    <name evidence="1" type="ORF">CUZ56_01393</name>
</gene>
<dbReference type="Gene3D" id="1.10.238.160">
    <property type="match status" value="1"/>
</dbReference>
<organism evidence="1 2">
    <name type="scientific">Saezia sanguinis</name>
    <dbReference type="NCBI Taxonomy" id="1965230"/>
    <lineage>
        <taxon>Bacteria</taxon>
        <taxon>Pseudomonadati</taxon>
        <taxon>Pseudomonadota</taxon>
        <taxon>Betaproteobacteria</taxon>
        <taxon>Burkholderiales</taxon>
        <taxon>Saeziaceae</taxon>
        <taxon>Saezia</taxon>
    </lineage>
</organism>
<protein>
    <recommendedName>
        <fullName evidence="3">Prophage CP4-57 regulatory protein (AlpA)</fullName>
    </recommendedName>
</protein>
<dbReference type="OrthoDB" id="5398721at2"/>
<dbReference type="PANTHER" id="PTHR36154:SF1">
    <property type="entry name" value="DNA-BINDING TRANSCRIPTIONAL ACTIVATOR ALPA"/>
    <property type="match status" value="1"/>
</dbReference>
<sequence>MDINNPTTNFILRLPDVEKRTGIKRSYIYKLIKQEKFPKPVPLGIRAVGWYSNEIDVWITNRATSSVTN</sequence>
<evidence type="ECO:0000313" key="2">
    <source>
        <dbReference type="Proteomes" id="UP000286947"/>
    </source>
</evidence>